<keyword evidence="2" id="KW-0472">Membrane</keyword>
<organism evidence="3">
    <name type="scientific">Cacopsylla melanoneura</name>
    <dbReference type="NCBI Taxonomy" id="428564"/>
    <lineage>
        <taxon>Eukaryota</taxon>
        <taxon>Metazoa</taxon>
        <taxon>Ecdysozoa</taxon>
        <taxon>Arthropoda</taxon>
        <taxon>Hexapoda</taxon>
        <taxon>Insecta</taxon>
        <taxon>Pterygota</taxon>
        <taxon>Neoptera</taxon>
        <taxon>Paraneoptera</taxon>
        <taxon>Hemiptera</taxon>
        <taxon>Sternorrhyncha</taxon>
        <taxon>Psylloidea</taxon>
        <taxon>Psyllidae</taxon>
        <taxon>Psyllinae</taxon>
        <taxon>Cacopsylla</taxon>
    </lineage>
</organism>
<accession>A0A8D8LBI3</accession>
<dbReference type="EMBL" id="HBUF01005228">
    <property type="protein sequence ID" value="CAG6606844.1"/>
    <property type="molecule type" value="Transcribed_RNA"/>
</dbReference>
<feature type="region of interest" description="Disordered" evidence="1">
    <location>
        <begin position="100"/>
        <end position="122"/>
    </location>
</feature>
<name>A0A8D8LBI3_9HEMI</name>
<evidence type="ECO:0000256" key="2">
    <source>
        <dbReference type="SAM" id="Phobius"/>
    </source>
</evidence>
<proteinExistence type="predicted"/>
<evidence type="ECO:0000313" key="3">
    <source>
        <dbReference type="EMBL" id="CAG6606844.1"/>
    </source>
</evidence>
<feature type="compositionally biased region" description="Basic residues" evidence="1">
    <location>
        <begin position="104"/>
        <end position="118"/>
    </location>
</feature>
<evidence type="ECO:0000256" key="1">
    <source>
        <dbReference type="SAM" id="MobiDB-lite"/>
    </source>
</evidence>
<sequence length="166" mass="18781">MGFVQYITYTLFGSMSIHRMSPSHLLGTIIIRMIRILLKSFCFFLHTLLYLQYRFILCSIILSRPPKPTQIVVPHPTTTVLTRRTRPSISRGVLHPVNTVPVHNRPHRVGSHGPHRPTVRASPHGEVPWHVSPRYRLHHGVHTLSPAVARVLWAGHDRGAGARAPT</sequence>
<reference evidence="3" key="1">
    <citation type="submission" date="2021-05" db="EMBL/GenBank/DDBJ databases">
        <authorList>
            <person name="Alioto T."/>
            <person name="Alioto T."/>
            <person name="Gomez Garrido J."/>
        </authorList>
    </citation>
    <scope>NUCLEOTIDE SEQUENCE</scope>
</reference>
<feature type="transmembrane region" description="Helical" evidence="2">
    <location>
        <begin position="29"/>
        <end position="51"/>
    </location>
</feature>
<keyword evidence="2" id="KW-1133">Transmembrane helix</keyword>
<dbReference type="AlphaFoldDB" id="A0A8D8LBI3"/>
<protein>
    <submittedName>
        <fullName evidence="3">Uncharacterized protein</fullName>
    </submittedName>
</protein>
<keyword evidence="2" id="KW-0812">Transmembrane</keyword>